<sequence>MSSIIKPGSNAAAKFRQSQTLGHWLPKDRGVIRQWVNSKVKQANSANAPLSPNIQKFSNFVTSNTVLNGLATRMFTEVPAKYIDDPTGQPQIRDFQTFINTLNTILVTGPEFFYKPDDPDAMGLIGFPINAILDWPMGTQSGYAFWYLPEVNQMFEPILADLTTFLGSSASQKLLAASTGGWVSQQAQTLLAAKGDDGGTAYTFTQLYNCPDPSDSEYLGFQNWDQFFTREFNDNMRPVEVPNENNLLNNSCESAPLQYQKNVVAQDTFWLKGQPYSLSNMLNFNDQYVSQFVGGSVYQAFLSALSYHRWRSPVNGTVVDMFNVPGTYYSENNFQGFDASAPNNSQPYISSVATRGIIYIQAEEPIGLMAIVYIGMAEVSSCEFTVQKNQPIQKGQELGMFHFGGSSHCMVFRPGLELVFNTPRPGPPNGNGEWEGDQTNLAVNSALALVQPTGSR</sequence>
<evidence type="ECO:0000256" key="1">
    <source>
        <dbReference type="ARBA" id="ARBA00022793"/>
    </source>
</evidence>
<dbReference type="GO" id="GO:0005739">
    <property type="term" value="C:mitochondrion"/>
    <property type="evidence" value="ECO:0007669"/>
    <property type="project" value="TreeGrafter"/>
</dbReference>
<gene>
    <name evidence="4" type="ORF">KVT40_002358</name>
</gene>
<evidence type="ECO:0000313" key="5">
    <source>
        <dbReference type="Proteomes" id="UP000809789"/>
    </source>
</evidence>
<protein>
    <recommendedName>
        <fullName evidence="3">L-tryptophan decarboxylase PsiD-like domain-containing protein</fullName>
    </recommendedName>
</protein>
<dbReference type="OrthoDB" id="5973539at2759"/>
<evidence type="ECO:0000259" key="3">
    <source>
        <dbReference type="Pfam" id="PF12588"/>
    </source>
</evidence>
<reference evidence="4" key="1">
    <citation type="submission" date="2021-07" db="EMBL/GenBank/DDBJ databases">
        <title>Elsinoe batatas strain:CRI-CJ2 Genome sequencing and assembly.</title>
        <authorList>
            <person name="Huang L."/>
        </authorList>
    </citation>
    <scope>NUCLEOTIDE SEQUENCE</scope>
    <source>
        <strain evidence="4">CRI-CJ2</strain>
    </source>
</reference>
<dbReference type="GO" id="GO:0004609">
    <property type="term" value="F:phosphatidylserine decarboxylase activity"/>
    <property type="evidence" value="ECO:0007669"/>
    <property type="project" value="InterPro"/>
</dbReference>
<organism evidence="4 5">
    <name type="scientific">Elsinoe batatas</name>
    <dbReference type="NCBI Taxonomy" id="2601811"/>
    <lineage>
        <taxon>Eukaryota</taxon>
        <taxon>Fungi</taxon>
        <taxon>Dikarya</taxon>
        <taxon>Ascomycota</taxon>
        <taxon>Pezizomycotina</taxon>
        <taxon>Dothideomycetes</taxon>
        <taxon>Dothideomycetidae</taxon>
        <taxon>Myriangiales</taxon>
        <taxon>Elsinoaceae</taxon>
        <taxon>Elsinoe</taxon>
    </lineage>
</organism>
<keyword evidence="1" id="KW-0210">Decarboxylase</keyword>
<dbReference type="InterPro" id="IPR022237">
    <property type="entry name" value="PsiD-like"/>
</dbReference>
<dbReference type="Pfam" id="PF02666">
    <property type="entry name" value="PS_Dcarbxylase"/>
    <property type="match status" value="1"/>
</dbReference>
<comment type="caution">
    <text evidence="4">The sequence shown here is derived from an EMBL/GenBank/DDBJ whole genome shotgun (WGS) entry which is preliminary data.</text>
</comment>
<dbReference type="GO" id="GO:0006646">
    <property type="term" value="P:phosphatidylethanolamine biosynthetic process"/>
    <property type="evidence" value="ECO:0007669"/>
    <property type="project" value="TreeGrafter"/>
</dbReference>
<accession>A0A8K0L6Q6</accession>
<dbReference type="AlphaFoldDB" id="A0A8K0L6Q6"/>
<evidence type="ECO:0000256" key="2">
    <source>
        <dbReference type="ARBA" id="ARBA00023239"/>
    </source>
</evidence>
<name>A0A8K0L6Q6_9PEZI</name>
<keyword evidence="5" id="KW-1185">Reference proteome</keyword>
<dbReference type="Pfam" id="PF12588">
    <property type="entry name" value="PSDC"/>
    <property type="match status" value="1"/>
</dbReference>
<dbReference type="EMBL" id="JAESVG020000002">
    <property type="protein sequence ID" value="KAG8630739.1"/>
    <property type="molecule type" value="Genomic_DNA"/>
</dbReference>
<keyword evidence="2" id="KW-0456">Lyase</keyword>
<dbReference type="Proteomes" id="UP000809789">
    <property type="component" value="Unassembled WGS sequence"/>
</dbReference>
<feature type="domain" description="L-tryptophan decarboxylase PsiD-like" evidence="3">
    <location>
        <begin position="52"/>
        <end position="189"/>
    </location>
</feature>
<evidence type="ECO:0000313" key="4">
    <source>
        <dbReference type="EMBL" id="KAG8630739.1"/>
    </source>
</evidence>
<dbReference type="PANTHER" id="PTHR10067:SF9">
    <property type="entry name" value="PHOSPHATIDYLSERINE DECARBOXYLASE FAMILY PROTEIN (AFU_ORTHOLOGUE AFUA_7G01730)"/>
    <property type="match status" value="1"/>
</dbReference>
<dbReference type="InterPro" id="IPR003817">
    <property type="entry name" value="PS_Dcarbxylase"/>
</dbReference>
<proteinExistence type="predicted"/>
<dbReference type="PANTHER" id="PTHR10067">
    <property type="entry name" value="PHOSPHATIDYLSERINE DECARBOXYLASE"/>
    <property type="match status" value="1"/>
</dbReference>